<gene>
    <name evidence="1" type="ORF">QBC36DRAFT_348516</name>
</gene>
<dbReference type="PANTHER" id="PTHR35040">
    <property type="match status" value="1"/>
</dbReference>
<reference evidence="1" key="1">
    <citation type="journal article" date="2023" name="Mol. Phylogenet. Evol.">
        <title>Genome-scale phylogeny and comparative genomics of the fungal order Sordariales.</title>
        <authorList>
            <person name="Hensen N."/>
            <person name="Bonometti L."/>
            <person name="Westerberg I."/>
            <person name="Brannstrom I.O."/>
            <person name="Guillou S."/>
            <person name="Cros-Aarteil S."/>
            <person name="Calhoun S."/>
            <person name="Haridas S."/>
            <person name="Kuo A."/>
            <person name="Mondo S."/>
            <person name="Pangilinan J."/>
            <person name="Riley R."/>
            <person name="LaButti K."/>
            <person name="Andreopoulos B."/>
            <person name="Lipzen A."/>
            <person name="Chen C."/>
            <person name="Yan M."/>
            <person name="Daum C."/>
            <person name="Ng V."/>
            <person name="Clum A."/>
            <person name="Steindorff A."/>
            <person name="Ohm R.A."/>
            <person name="Martin F."/>
            <person name="Silar P."/>
            <person name="Natvig D.O."/>
            <person name="Lalanne C."/>
            <person name="Gautier V."/>
            <person name="Ament-Velasquez S.L."/>
            <person name="Kruys A."/>
            <person name="Hutchinson M.I."/>
            <person name="Powell A.J."/>
            <person name="Barry K."/>
            <person name="Miller A.N."/>
            <person name="Grigoriev I.V."/>
            <person name="Debuchy R."/>
            <person name="Gladieux P."/>
            <person name="Hiltunen Thoren M."/>
            <person name="Johannesson H."/>
        </authorList>
    </citation>
    <scope>NUCLEOTIDE SEQUENCE</scope>
    <source>
        <strain evidence="1">CBS 892.96</strain>
    </source>
</reference>
<evidence type="ECO:0000313" key="1">
    <source>
        <dbReference type="EMBL" id="KAK4173724.1"/>
    </source>
</evidence>
<dbReference type="PANTHER" id="PTHR35040:SF7">
    <property type="entry name" value="FIBRONECTIN TYPE-III DOMAIN-CONTAINING PROTEIN-RELATED"/>
    <property type="match status" value="1"/>
</dbReference>
<dbReference type="Proteomes" id="UP001302321">
    <property type="component" value="Unassembled WGS sequence"/>
</dbReference>
<organism evidence="1 2">
    <name type="scientific">Triangularia setosa</name>
    <dbReference type="NCBI Taxonomy" id="2587417"/>
    <lineage>
        <taxon>Eukaryota</taxon>
        <taxon>Fungi</taxon>
        <taxon>Dikarya</taxon>
        <taxon>Ascomycota</taxon>
        <taxon>Pezizomycotina</taxon>
        <taxon>Sordariomycetes</taxon>
        <taxon>Sordariomycetidae</taxon>
        <taxon>Sordariales</taxon>
        <taxon>Podosporaceae</taxon>
        <taxon>Triangularia</taxon>
    </lineage>
</organism>
<name>A0AAN7A588_9PEZI</name>
<dbReference type="EMBL" id="MU866323">
    <property type="protein sequence ID" value="KAK4173724.1"/>
    <property type="molecule type" value="Genomic_DNA"/>
</dbReference>
<protein>
    <submittedName>
        <fullName evidence="1">Spherulation-specific family 4</fullName>
    </submittedName>
</protein>
<accession>A0AAN7A588</accession>
<dbReference type="AlphaFoldDB" id="A0AAN7A588"/>
<dbReference type="InterPro" id="IPR021986">
    <property type="entry name" value="Spherulin4"/>
</dbReference>
<comment type="caution">
    <text evidence="1">The sequence shown here is derived from an EMBL/GenBank/DDBJ whole genome shotgun (WGS) entry which is preliminary data.</text>
</comment>
<evidence type="ECO:0000313" key="2">
    <source>
        <dbReference type="Proteomes" id="UP001302321"/>
    </source>
</evidence>
<reference evidence="1" key="2">
    <citation type="submission" date="2023-05" db="EMBL/GenBank/DDBJ databases">
        <authorList>
            <consortium name="Lawrence Berkeley National Laboratory"/>
            <person name="Steindorff A."/>
            <person name="Hensen N."/>
            <person name="Bonometti L."/>
            <person name="Westerberg I."/>
            <person name="Brannstrom I.O."/>
            <person name="Guillou S."/>
            <person name="Cros-Aarteil S."/>
            <person name="Calhoun S."/>
            <person name="Haridas S."/>
            <person name="Kuo A."/>
            <person name="Mondo S."/>
            <person name="Pangilinan J."/>
            <person name="Riley R."/>
            <person name="Labutti K."/>
            <person name="Andreopoulos B."/>
            <person name="Lipzen A."/>
            <person name="Chen C."/>
            <person name="Yanf M."/>
            <person name="Daum C."/>
            <person name="Ng V."/>
            <person name="Clum A."/>
            <person name="Ohm R."/>
            <person name="Martin F."/>
            <person name="Silar P."/>
            <person name="Natvig D."/>
            <person name="Lalanne C."/>
            <person name="Gautier V."/>
            <person name="Ament-Velasquez S.L."/>
            <person name="Kruys A."/>
            <person name="Hutchinson M.I."/>
            <person name="Powell A.J."/>
            <person name="Barry K."/>
            <person name="Miller A.N."/>
            <person name="Grigoriev I.V."/>
            <person name="Debuchy R."/>
            <person name="Gladieux P."/>
            <person name="Thoren M.H."/>
            <person name="Johannesson H."/>
        </authorList>
    </citation>
    <scope>NUCLEOTIDE SEQUENCE</scope>
    <source>
        <strain evidence="1">CBS 892.96</strain>
    </source>
</reference>
<dbReference type="Pfam" id="PF12138">
    <property type="entry name" value="Spherulin4"/>
    <property type="match status" value="1"/>
</dbReference>
<sequence>MTKLLSRTSSSLSSSSTTTTTKPFILVPLYIYPDPGAWAPLIQAAHHYPNLQFIVVVNPNNGPGDGEKPDENYVSVLHQLRDLSNVRLIGYVYCSYGKRNLEEMGGDVRRYQVWECEKRGCGVSIKGVFFDEAPADTEHVEYMASAASSVRGILGRESMVVYNPGVFPDYRYYDSGDYVVPFENVAREWWGEYARENVKNMPRELKEKSVVIAHSCKEGERGQILEEVRKERWGGHFLTGEGGYERWDGGWGGNIAILDSCIKRTSFPSQLFGIWRFC</sequence>
<keyword evidence="2" id="KW-1185">Reference proteome</keyword>
<proteinExistence type="predicted"/>